<evidence type="ECO:0000256" key="1">
    <source>
        <dbReference type="ARBA" id="ARBA00004496"/>
    </source>
</evidence>
<dbReference type="GO" id="GO:0016791">
    <property type="term" value="F:phosphatase activity"/>
    <property type="evidence" value="ECO:0007669"/>
    <property type="project" value="InterPro"/>
</dbReference>
<evidence type="ECO:0000256" key="2">
    <source>
        <dbReference type="ARBA" id="ARBA00005628"/>
    </source>
</evidence>
<sequence length="228" mass="24554">MSTMRSPNPAMSSQFLSINLEQLTMTTNQSCVLLQQNRGLARISRPAVFLDRDGVVIDNCDTYVRHPSDVTFLPGVIDAVRKLSERRDVVIVTNQSVIGRGFVPAETILEIHQSIVDSLIAGGADITGSVICPHDPSSRCTCRKPEPGMLIAASQAWGCQLEGSWMVGDALTDIQAGAAVGCQTMLVRTGRGEYQEHATRLSHPECVVVPSLLVGVDRLLADPTNAKS</sequence>
<dbReference type="AlphaFoldDB" id="A0A7M2XVP5"/>
<gene>
    <name evidence="8" type="ORF">INP59_27155</name>
</gene>
<accession>A0A7M2XVP5</accession>
<dbReference type="PANTHER" id="PTHR42891:SF1">
    <property type="entry name" value="D-GLYCERO-BETA-D-MANNO-HEPTOSE-1,7-BISPHOSPHATE 7-PHOSPHATASE"/>
    <property type="match status" value="1"/>
</dbReference>
<organism evidence="8 9">
    <name type="scientific">Rhodococcus pyridinivorans</name>
    <dbReference type="NCBI Taxonomy" id="103816"/>
    <lineage>
        <taxon>Bacteria</taxon>
        <taxon>Bacillati</taxon>
        <taxon>Actinomycetota</taxon>
        <taxon>Actinomycetes</taxon>
        <taxon>Mycobacteriales</taxon>
        <taxon>Nocardiaceae</taxon>
        <taxon>Rhodococcus</taxon>
    </lineage>
</organism>
<comment type="similarity">
    <text evidence="2">Belongs to the GmhB family.</text>
</comment>
<geneLocation type="plasmid" evidence="8 9">
    <name>pSID</name>
</geneLocation>
<keyword evidence="4" id="KW-0479">Metal-binding</keyword>
<dbReference type="RefSeq" id="WP_193904125.1">
    <property type="nucleotide sequence ID" value="NZ_CP063453.1"/>
</dbReference>
<dbReference type="SUPFAM" id="SSF56784">
    <property type="entry name" value="HAD-like"/>
    <property type="match status" value="1"/>
</dbReference>
<protein>
    <recommendedName>
        <fullName evidence="7">D,D-heptose 1,7-bisphosphate phosphatase</fullName>
    </recommendedName>
</protein>
<evidence type="ECO:0000256" key="7">
    <source>
        <dbReference type="ARBA" id="ARBA00031828"/>
    </source>
</evidence>
<keyword evidence="3" id="KW-0963">Cytoplasm</keyword>
<evidence type="ECO:0000256" key="4">
    <source>
        <dbReference type="ARBA" id="ARBA00022723"/>
    </source>
</evidence>
<dbReference type="NCBIfam" id="TIGR01662">
    <property type="entry name" value="HAD-SF-IIIA"/>
    <property type="match status" value="1"/>
</dbReference>
<dbReference type="InterPro" id="IPR006543">
    <property type="entry name" value="Histidinol-phos"/>
</dbReference>
<dbReference type="PANTHER" id="PTHR42891">
    <property type="entry name" value="D-GLYCERO-BETA-D-MANNO-HEPTOSE-1,7-BISPHOSPHATE 7-PHOSPHATASE"/>
    <property type="match status" value="1"/>
</dbReference>
<name>A0A7M2XVP5_9NOCA</name>
<dbReference type="InterPro" id="IPR036412">
    <property type="entry name" value="HAD-like_sf"/>
</dbReference>
<dbReference type="CDD" id="cd07503">
    <property type="entry name" value="HAD_HisB-N"/>
    <property type="match status" value="1"/>
</dbReference>
<dbReference type="GO" id="GO:0046872">
    <property type="term" value="F:metal ion binding"/>
    <property type="evidence" value="ECO:0007669"/>
    <property type="project" value="UniProtKB-KW"/>
</dbReference>
<dbReference type="Proteomes" id="UP000593818">
    <property type="component" value="Plasmid pSID"/>
</dbReference>
<proteinExistence type="inferred from homology"/>
<reference evidence="8 9" key="1">
    <citation type="submission" date="2020-10" db="EMBL/GenBank/DDBJ databases">
        <title>Whole genome sequence of oil-degrading bacteria Rhodococcus pyridinivorans strain 5Ap.</title>
        <authorList>
            <person name="Akhremchuk A.E."/>
            <person name="Valentovich L.N."/>
            <person name="Charniauskaya M.I."/>
            <person name="Bukliarevich H.A."/>
            <person name="Titok M.A."/>
        </authorList>
    </citation>
    <scope>NUCLEOTIDE SEQUENCE [LARGE SCALE GENOMIC DNA]</scope>
    <source>
        <strain evidence="8 9">5Ap</strain>
        <plasmid evidence="8 9">pSID</plasmid>
    </source>
</reference>
<evidence type="ECO:0000313" key="9">
    <source>
        <dbReference type="Proteomes" id="UP000593818"/>
    </source>
</evidence>
<dbReference type="InterPro" id="IPR006549">
    <property type="entry name" value="HAD-SF_hydro_IIIA"/>
</dbReference>
<dbReference type="EMBL" id="CP063453">
    <property type="protein sequence ID" value="QOW01839.1"/>
    <property type="molecule type" value="Genomic_DNA"/>
</dbReference>
<dbReference type="InterPro" id="IPR004446">
    <property type="entry name" value="Heptose_bisP_phosphatase"/>
</dbReference>
<keyword evidence="9" id="KW-1185">Reference proteome</keyword>
<dbReference type="Pfam" id="PF13242">
    <property type="entry name" value="Hydrolase_like"/>
    <property type="match status" value="1"/>
</dbReference>
<evidence type="ECO:0000256" key="3">
    <source>
        <dbReference type="ARBA" id="ARBA00022490"/>
    </source>
</evidence>
<comment type="subcellular location">
    <subcellularLocation>
        <location evidence="1">Cytoplasm</location>
    </subcellularLocation>
</comment>
<evidence type="ECO:0000256" key="6">
    <source>
        <dbReference type="ARBA" id="ARBA00023277"/>
    </source>
</evidence>
<dbReference type="NCBIfam" id="TIGR01656">
    <property type="entry name" value="Histidinol-ppas"/>
    <property type="match status" value="1"/>
</dbReference>
<evidence type="ECO:0000313" key="8">
    <source>
        <dbReference type="EMBL" id="QOW01839.1"/>
    </source>
</evidence>
<dbReference type="GO" id="GO:0005975">
    <property type="term" value="P:carbohydrate metabolic process"/>
    <property type="evidence" value="ECO:0007669"/>
    <property type="project" value="InterPro"/>
</dbReference>
<dbReference type="InterPro" id="IPR023214">
    <property type="entry name" value="HAD_sf"/>
</dbReference>
<keyword evidence="5 8" id="KW-0378">Hydrolase</keyword>
<evidence type="ECO:0000256" key="5">
    <source>
        <dbReference type="ARBA" id="ARBA00022801"/>
    </source>
</evidence>
<dbReference type="GO" id="GO:0005737">
    <property type="term" value="C:cytoplasm"/>
    <property type="evidence" value="ECO:0007669"/>
    <property type="project" value="UniProtKB-SubCell"/>
</dbReference>
<dbReference type="Gene3D" id="3.40.50.1000">
    <property type="entry name" value="HAD superfamily/HAD-like"/>
    <property type="match status" value="1"/>
</dbReference>
<keyword evidence="8" id="KW-0614">Plasmid</keyword>
<keyword evidence="6" id="KW-0119">Carbohydrate metabolism</keyword>